<keyword evidence="3" id="KW-1003">Cell membrane</keyword>
<feature type="compositionally biased region" description="Low complexity" evidence="9">
    <location>
        <begin position="431"/>
        <end position="442"/>
    </location>
</feature>
<name>A0A7M2WRV2_9BACT</name>
<dbReference type="PANTHER" id="PTHR43394">
    <property type="entry name" value="ATP-DEPENDENT PERMEASE MDL1, MITOCHONDRIAL"/>
    <property type="match status" value="1"/>
</dbReference>
<keyword evidence="7 10" id="KW-1133">Transmembrane helix</keyword>
<dbReference type="FunFam" id="3.40.50.300:FF:000299">
    <property type="entry name" value="ABC transporter ATP-binding protein/permease"/>
    <property type="match status" value="1"/>
</dbReference>
<dbReference type="EMBL" id="CP063458">
    <property type="protein sequence ID" value="QOV88248.1"/>
    <property type="molecule type" value="Genomic_DNA"/>
</dbReference>
<evidence type="ECO:0000259" key="11">
    <source>
        <dbReference type="PROSITE" id="PS50893"/>
    </source>
</evidence>
<feature type="transmembrane region" description="Helical" evidence="10">
    <location>
        <begin position="73"/>
        <end position="96"/>
    </location>
</feature>
<evidence type="ECO:0000256" key="10">
    <source>
        <dbReference type="SAM" id="Phobius"/>
    </source>
</evidence>
<feature type="region of interest" description="Disordered" evidence="9">
    <location>
        <begin position="1"/>
        <end position="53"/>
    </location>
</feature>
<gene>
    <name evidence="13" type="ORF">IPV69_18595</name>
</gene>
<dbReference type="InterPro" id="IPR039421">
    <property type="entry name" value="Type_1_exporter"/>
</dbReference>
<dbReference type="Gene3D" id="3.40.50.300">
    <property type="entry name" value="P-loop containing nucleotide triphosphate hydrolases"/>
    <property type="match status" value="1"/>
</dbReference>
<dbReference type="KEGG" id="hbs:IPV69_18595"/>
<keyword evidence="8 10" id="KW-0472">Membrane</keyword>
<evidence type="ECO:0000313" key="13">
    <source>
        <dbReference type="EMBL" id="QOV88248.1"/>
    </source>
</evidence>
<keyword evidence="4 10" id="KW-0812">Transmembrane</keyword>
<dbReference type="RefSeq" id="WP_206291223.1">
    <property type="nucleotide sequence ID" value="NZ_CP063458.1"/>
</dbReference>
<dbReference type="Pfam" id="PF00005">
    <property type="entry name" value="ABC_tran"/>
    <property type="match status" value="1"/>
</dbReference>
<dbReference type="PROSITE" id="PS50893">
    <property type="entry name" value="ABC_TRANSPORTER_2"/>
    <property type="match status" value="1"/>
</dbReference>
<evidence type="ECO:0000313" key="14">
    <source>
        <dbReference type="Proteomes" id="UP000593765"/>
    </source>
</evidence>
<keyword evidence="14" id="KW-1185">Reference proteome</keyword>
<dbReference type="GO" id="GO:0016887">
    <property type="term" value="F:ATP hydrolysis activity"/>
    <property type="evidence" value="ECO:0007669"/>
    <property type="project" value="InterPro"/>
</dbReference>
<accession>A0A7M2WRV2</accession>
<proteinExistence type="predicted"/>
<dbReference type="CDD" id="cd07346">
    <property type="entry name" value="ABC_6TM_exporters"/>
    <property type="match status" value="1"/>
</dbReference>
<evidence type="ECO:0000256" key="6">
    <source>
        <dbReference type="ARBA" id="ARBA00022840"/>
    </source>
</evidence>
<comment type="subcellular location">
    <subcellularLocation>
        <location evidence="1">Cell membrane</location>
        <topology evidence="1">Multi-pass membrane protein</topology>
    </subcellularLocation>
</comment>
<evidence type="ECO:0000256" key="4">
    <source>
        <dbReference type="ARBA" id="ARBA00022692"/>
    </source>
</evidence>
<dbReference type="AlphaFoldDB" id="A0A7M2WRV2"/>
<keyword evidence="2" id="KW-0813">Transport</keyword>
<dbReference type="Pfam" id="PF00664">
    <property type="entry name" value="ABC_membrane"/>
    <property type="match status" value="1"/>
</dbReference>
<dbReference type="InterPro" id="IPR003439">
    <property type="entry name" value="ABC_transporter-like_ATP-bd"/>
</dbReference>
<feature type="transmembrane region" description="Helical" evidence="10">
    <location>
        <begin position="202"/>
        <end position="228"/>
    </location>
</feature>
<dbReference type="InterPro" id="IPR027417">
    <property type="entry name" value="P-loop_NTPase"/>
</dbReference>
<dbReference type="SUPFAM" id="SSF90123">
    <property type="entry name" value="ABC transporter transmembrane region"/>
    <property type="match status" value="1"/>
</dbReference>
<dbReference type="GO" id="GO:0005524">
    <property type="term" value="F:ATP binding"/>
    <property type="evidence" value="ECO:0007669"/>
    <property type="project" value="UniProtKB-KW"/>
</dbReference>
<evidence type="ECO:0000256" key="3">
    <source>
        <dbReference type="ARBA" id="ARBA00022475"/>
    </source>
</evidence>
<feature type="domain" description="ABC transmembrane type-1" evidence="12">
    <location>
        <begin position="78"/>
        <end position="378"/>
    </location>
</feature>
<evidence type="ECO:0000256" key="5">
    <source>
        <dbReference type="ARBA" id="ARBA00022741"/>
    </source>
</evidence>
<organism evidence="13 14">
    <name type="scientific">Humisphaera borealis</name>
    <dbReference type="NCBI Taxonomy" id="2807512"/>
    <lineage>
        <taxon>Bacteria</taxon>
        <taxon>Pseudomonadati</taxon>
        <taxon>Planctomycetota</taxon>
        <taxon>Phycisphaerae</taxon>
        <taxon>Tepidisphaerales</taxon>
        <taxon>Tepidisphaeraceae</taxon>
        <taxon>Humisphaera</taxon>
    </lineage>
</organism>
<dbReference type="Proteomes" id="UP000593765">
    <property type="component" value="Chromosome"/>
</dbReference>
<dbReference type="PROSITE" id="PS00211">
    <property type="entry name" value="ABC_TRANSPORTER_1"/>
    <property type="match status" value="1"/>
</dbReference>
<dbReference type="InterPro" id="IPR017871">
    <property type="entry name" value="ABC_transporter-like_CS"/>
</dbReference>
<sequence length="684" mass="75390">MTVPERRANPTRATTSGGGVSRGVPNTSTIPRMTAAPPPTQRITYQTPTPADGQEPGQMRVFFRLIKLLRPHWGMISLGLFLLLLATPCELFPAIIWRYVTDDVVLGKGTSPRLAWFFSLGGAVEGPYALLVSAVVWLLVIYLAGEVLGTLNTWLLSRVAQRFMLGFRNRVYRKVQSQSLAYLQRQRTGDLMSRAMGDVDELQSFIVGSIDVIIGESILWIGAVIIVMSANWKVASASLAPLFLVYFLLRIFNRRIKPIYSEARDKLGDVSTRLQENLSGVVVIKIFGREPQEAERFEQATRGYYDAQIKAINARSLYFPITRTIGFMSNIAMIGVGGYFMLHDGSFTPGDVVLFRAYWWRLFGPVQTLARVNDMVQRASAAGRRIFDVLDAPDELPDAVDARPLNRVRGELELRNVSFSYDTGEKSESQANAPASGAAPAGTLPRDPVVLRDISLRISPGQTVALCGPSGSGKSTVLNLLLRFYDPTSGSILLDGQDLRSIHRGSFRSHLALVQQETFLFNDSILDNIRYGHPEATMEQVVAAATAANAHEFITRLPRGYDTKVGERGVRLSGGQKQRISIARAFLANPTVLLLDEPTSSVEPDSEAAIIAALNRLMEGRTTVLTSHRPSMIDQADQVYVIESGRVTEQGSPAALRQTEGWFSRFMKSADDHGVSPIRADKVD</sequence>
<feature type="domain" description="ABC transporter" evidence="11">
    <location>
        <begin position="412"/>
        <end position="669"/>
    </location>
</feature>
<dbReference type="SMART" id="SM00382">
    <property type="entry name" value="AAA"/>
    <property type="match status" value="1"/>
</dbReference>
<protein>
    <submittedName>
        <fullName evidence="13">ABC transporter ATP-binding protein</fullName>
    </submittedName>
</protein>
<dbReference type="InterPro" id="IPR036640">
    <property type="entry name" value="ABC1_TM_sf"/>
</dbReference>
<feature type="region of interest" description="Disordered" evidence="9">
    <location>
        <begin position="423"/>
        <end position="444"/>
    </location>
</feature>
<evidence type="ECO:0000256" key="8">
    <source>
        <dbReference type="ARBA" id="ARBA00023136"/>
    </source>
</evidence>
<evidence type="ECO:0000259" key="12">
    <source>
        <dbReference type="PROSITE" id="PS50929"/>
    </source>
</evidence>
<dbReference type="InterPro" id="IPR011527">
    <property type="entry name" value="ABC1_TM_dom"/>
</dbReference>
<dbReference type="Gene3D" id="1.20.1560.10">
    <property type="entry name" value="ABC transporter type 1, transmembrane domain"/>
    <property type="match status" value="1"/>
</dbReference>
<evidence type="ECO:0000256" key="9">
    <source>
        <dbReference type="SAM" id="MobiDB-lite"/>
    </source>
</evidence>
<dbReference type="SUPFAM" id="SSF52540">
    <property type="entry name" value="P-loop containing nucleoside triphosphate hydrolases"/>
    <property type="match status" value="1"/>
</dbReference>
<evidence type="ECO:0000256" key="2">
    <source>
        <dbReference type="ARBA" id="ARBA00022448"/>
    </source>
</evidence>
<dbReference type="GO" id="GO:0005886">
    <property type="term" value="C:plasma membrane"/>
    <property type="evidence" value="ECO:0007669"/>
    <property type="project" value="UniProtKB-SubCell"/>
</dbReference>
<feature type="transmembrane region" description="Helical" evidence="10">
    <location>
        <begin position="325"/>
        <end position="342"/>
    </location>
</feature>
<dbReference type="PROSITE" id="PS50929">
    <property type="entry name" value="ABC_TM1F"/>
    <property type="match status" value="1"/>
</dbReference>
<dbReference type="PANTHER" id="PTHR43394:SF1">
    <property type="entry name" value="ATP-BINDING CASSETTE SUB-FAMILY B MEMBER 10, MITOCHONDRIAL"/>
    <property type="match status" value="1"/>
</dbReference>
<keyword evidence="5" id="KW-0547">Nucleotide-binding</keyword>
<feature type="transmembrane region" description="Helical" evidence="10">
    <location>
        <begin position="234"/>
        <end position="252"/>
    </location>
</feature>
<dbReference type="GO" id="GO:0015421">
    <property type="term" value="F:ABC-type oligopeptide transporter activity"/>
    <property type="evidence" value="ECO:0007669"/>
    <property type="project" value="TreeGrafter"/>
</dbReference>
<evidence type="ECO:0000256" key="1">
    <source>
        <dbReference type="ARBA" id="ARBA00004651"/>
    </source>
</evidence>
<feature type="transmembrane region" description="Helical" evidence="10">
    <location>
        <begin position="128"/>
        <end position="155"/>
    </location>
</feature>
<reference evidence="13 14" key="1">
    <citation type="submission" date="2020-10" db="EMBL/GenBank/DDBJ databases">
        <title>Wide distribution of Phycisphaera-like planctomycetes from WD2101 soil group in peatlands and genome analysis of the first cultivated representative.</title>
        <authorList>
            <person name="Dedysh S.N."/>
            <person name="Beletsky A.V."/>
            <person name="Ivanova A."/>
            <person name="Kulichevskaya I.S."/>
            <person name="Suzina N.E."/>
            <person name="Philippov D.A."/>
            <person name="Rakitin A.L."/>
            <person name="Mardanov A.V."/>
            <person name="Ravin N.V."/>
        </authorList>
    </citation>
    <scope>NUCLEOTIDE SEQUENCE [LARGE SCALE GENOMIC DNA]</scope>
    <source>
        <strain evidence="13 14">M1803</strain>
    </source>
</reference>
<keyword evidence="6 13" id="KW-0067">ATP-binding</keyword>
<evidence type="ECO:0000256" key="7">
    <source>
        <dbReference type="ARBA" id="ARBA00022989"/>
    </source>
</evidence>
<dbReference type="InterPro" id="IPR003593">
    <property type="entry name" value="AAA+_ATPase"/>
</dbReference>